<gene>
    <name evidence="5" type="ORF">POTOM_027003</name>
</gene>
<dbReference type="InterPro" id="IPR025778">
    <property type="entry name" value="Hist-Lys_N-MeTrfase_plant"/>
</dbReference>
<feature type="domain" description="SET" evidence="4">
    <location>
        <begin position="711"/>
        <end position="902"/>
    </location>
</feature>
<evidence type="ECO:0000256" key="2">
    <source>
        <dbReference type="ARBA" id="ARBA00023163"/>
    </source>
</evidence>
<name>A0A8X7ZF10_POPTO</name>
<feature type="region of interest" description="Disordered" evidence="3">
    <location>
        <begin position="910"/>
        <end position="936"/>
    </location>
</feature>
<dbReference type="Pfam" id="PF25996">
    <property type="entry name" value="HTH_CLF_N"/>
    <property type="match status" value="1"/>
</dbReference>
<proteinExistence type="predicted"/>
<feature type="compositionally biased region" description="Basic and acidic residues" evidence="3">
    <location>
        <begin position="117"/>
        <end position="126"/>
    </location>
</feature>
<keyword evidence="2" id="KW-0804">Transcription</keyword>
<dbReference type="GO" id="GO:0031507">
    <property type="term" value="P:heterochromatin formation"/>
    <property type="evidence" value="ECO:0007669"/>
    <property type="project" value="TreeGrafter"/>
</dbReference>
<dbReference type="InterPro" id="IPR045318">
    <property type="entry name" value="EZH1/2-like"/>
</dbReference>
<evidence type="ECO:0000256" key="1">
    <source>
        <dbReference type="ARBA" id="ARBA00023015"/>
    </source>
</evidence>
<evidence type="ECO:0000313" key="6">
    <source>
        <dbReference type="Proteomes" id="UP000886885"/>
    </source>
</evidence>
<dbReference type="InterPro" id="IPR001005">
    <property type="entry name" value="SANT/Myb"/>
</dbReference>
<feature type="region of interest" description="Disordered" evidence="3">
    <location>
        <begin position="368"/>
        <end position="532"/>
    </location>
</feature>
<dbReference type="InterPro" id="IPR058609">
    <property type="entry name" value="HTH_CLF-like"/>
</dbReference>
<dbReference type="OrthoDB" id="6141102at2759"/>
<feature type="region of interest" description="Disordered" evidence="3">
    <location>
        <begin position="108"/>
        <end position="133"/>
    </location>
</feature>
<feature type="compositionally biased region" description="Polar residues" evidence="3">
    <location>
        <begin position="390"/>
        <end position="406"/>
    </location>
</feature>
<dbReference type="GO" id="GO:0046976">
    <property type="term" value="F:histone H3K27 methyltransferase activity"/>
    <property type="evidence" value="ECO:0007669"/>
    <property type="project" value="TreeGrafter"/>
</dbReference>
<dbReference type="Pfam" id="PF00856">
    <property type="entry name" value="SET"/>
    <property type="match status" value="1"/>
</dbReference>
<comment type="caution">
    <text evidence="5">The sequence shown here is derived from an EMBL/GenBank/DDBJ whole genome shotgun (WGS) entry which is preliminary data.</text>
</comment>
<dbReference type="SMART" id="SM00717">
    <property type="entry name" value="SANT"/>
    <property type="match status" value="2"/>
</dbReference>
<dbReference type="GO" id="GO:0031519">
    <property type="term" value="C:PcG protein complex"/>
    <property type="evidence" value="ECO:0007669"/>
    <property type="project" value="InterPro"/>
</dbReference>
<dbReference type="GO" id="GO:0003682">
    <property type="term" value="F:chromatin binding"/>
    <property type="evidence" value="ECO:0007669"/>
    <property type="project" value="TreeGrafter"/>
</dbReference>
<sequence length="936" mass="104793">MASPPPSPPPPPASVTRSEPPKVSPVMKSDEETALTSKMVLSVIESLKKQVAADRCFYVMKRMEDNKQKLAGVTNHLYKLSKERKNSWISDTDNSVDLFTKRQQDALSMHGGIDSSNVDKDSRGSEEDGNTSTAVLLGSSIPVKNAVRPIKLPEVKRLPPYTSWIFLDRNQRMTEDQSVLGRRRIYYDQNGGEALICSDSEEEIIDEEEEKRDFLESEDYILRMTIKEAGLSDPVVESLAQCFSRSSSEVKARFEVLKKEEKAVEDSKNKDNEAQTLNSFLDKDLEVALDSFDNLFCRRCLVFDCRLHGCSQDLIFPAEKQSPWSYPDDNITCGPQCYKSVLKSERISSGISPERGFIEENSVCQSDGAGVPITSRKKSSAPSANRRVKSCQSESASSNAKNISESSDSEIGPRQDTSPTSQLSPSKIKLVGKGGTCKRNSKRVAERVLSCMRKRQKKMVASDTDSVASGGLLSSDMKLRSTSHKGKEDASSSSHKNLKSPITARSRRKSEFHDGPSSEMVMDPPVPSSDDTFRKEEFIDKNTCKKELSDNRSWKAIEKSLFEKGVEIFGGNSCLIARNLLNGLKTCWEVFQYITRSENRLACEAGDAGTLGEGYSKFDCSGTVGKNEARRRSRFLRRRGRVRRLKYSWKSTAYHSIRKRITERKDQPCRQYNPCNCQAACGKQCTCLLNGTCYVLRVARTDLEAVIVPKVNVEVVNVHALLQTGNVIQMSVGIVGSEDYEIFHDNCTWKLMMCTLVSNTFVSTNVGLNHKGLKFPLSWFSVLFGYKRLYPTGYELWTSEYCGDGTLGIPSQRGDNYECRNMKLLLKQQQRVLLGRSDVSGWGAFLKFVLDAYRKGDKLKFANHSPEPNCYAKVIMVAGDHRVGIFAKERINAGEELFYDYRYEPDRAPAWARKPEASGSKKEDGGHSSGRAKKLA</sequence>
<protein>
    <recommendedName>
        <fullName evidence="4">SET domain-containing protein</fullName>
    </recommendedName>
</protein>
<organism evidence="5 6">
    <name type="scientific">Populus tomentosa</name>
    <name type="common">Chinese white poplar</name>
    <dbReference type="NCBI Taxonomy" id="118781"/>
    <lineage>
        <taxon>Eukaryota</taxon>
        <taxon>Viridiplantae</taxon>
        <taxon>Streptophyta</taxon>
        <taxon>Embryophyta</taxon>
        <taxon>Tracheophyta</taxon>
        <taxon>Spermatophyta</taxon>
        <taxon>Magnoliopsida</taxon>
        <taxon>eudicotyledons</taxon>
        <taxon>Gunneridae</taxon>
        <taxon>Pentapetalae</taxon>
        <taxon>rosids</taxon>
        <taxon>fabids</taxon>
        <taxon>Malpighiales</taxon>
        <taxon>Salicaceae</taxon>
        <taxon>Saliceae</taxon>
        <taxon>Populus</taxon>
    </lineage>
</organism>
<dbReference type="SMART" id="SM00317">
    <property type="entry name" value="SET"/>
    <property type="match status" value="1"/>
</dbReference>
<feature type="compositionally biased region" description="Polar residues" evidence="3">
    <location>
        <begin position="415"/>
        <end position="425"/>
    </location>
</feature>
<keyword evidence="1" id="KW-0805">Transcription regulation</keyword>
<keyword evidence="6" id="KW-1185">Reference proteome</keyword>
<feature type="compositionally biased region" description="Pro residues" evidence="3">
    <location>
        <begin position="1"/>
        <end position="13"/>
    </location>
</feature>
<dbReference type="PROSITE" id="PS51576">
    <property type="entry name" value="SAM_MT43_EZ"/>
    <property type="match status" value="1"/>
</dbReference>
<accession>A0A8X7ZF10</accession>
<evidence type="ECO:0000259" key="4">
    <source>
        <dbReference type="PROSITE" id="PS50280"/>
    </source>
</evidence>
<dbReference type="PANTHER" id="PTHR45747:SF4">
    <property type="entry name" value="HISTONE-LYSINE N-METHYLTRANSFERASE E(Z)"/>
    <property type="match status" value="1"/>
</dbReference>
<dbReference type="Proteomes" id="UP000886885">
    <property type="component" value="Chromosome 7A"/>
</dbReference>
<dbReference type="PANTHER" id="PTHR45747">
    <property type="entry name" value="HISTONE-LYSINE N-METHYLTRANSFERASE E(Z)"/>
    <property type="match status" value="1"/>
</dbReference>
<dbReference type="EMBL" id="JAAWWB010000013">
    <property type="protein sequence ID" value="KAG6768106.1"/>
    <property type="molecule type" value="Genomic_DNA"/>
</dbReference>
<evidence type="ECO:0000313" key="5">
    <source>
        <dbReference type="EMBL" id="KAG6768106.1"/>
    </source>
</evidence>
<evidence type="ECO:0000256" key="3">
    <source>
        <dbReference type="SAM" id="MobiDB-lite"/>
    </source>
</evidence>
<dbReference type="PROSITE" id="PS50280">
    <property type="entry name" value="SET"/>
    <property type="match status" value="1"/>
</dbReference>
<reference evidence="5" key="1">
    <citation type="journal article" date="2020" name="bioRxiv">
        <title>Hybrid origin of Populus tomentosa Carr. identified through genome sequencing and phylogenomic analysis.</title>
        <authorList>
            <person name="An X."/>
            <person name="Gao K."/>
            <person name="Chen Z."/>
            <person name="Li J."/>
            <person name="Yang X."/>
            <person name="Yang X."/>
            <person name="Zhou J."/>
            <person name="Guo T."/>
            <person name="Zhao T."/>
            <person name="Huang S."/>
            <person name="Miao D."/>
            <person name="Khan W.U."/>
            <person name="Rao P."/>
            <person name="Ye M."/>
            <person name="Lei B."/>
            <person name="Liao W."/>
            <person name="Wang J."/>
            <person name="Ji L."/>
            <person name="Li Y."/>
            <person name="Guo B."/>
            <person name="Mustafa N.S."/>
            <person name="Li S."/>
            <person name="Yun Q."/>
            <person name="Keller S.R."/>
            <person name="Mao J."/>
            <person name="Zhang R."/>
            <person name="Strauss S.H."/>
        </authorList>
    </citation>
    <scope>NUCLEOTIDE SEQUENCE</scope>
    <source>
        <strain evidence="5">GM15</strain>
        <tissue evidence="5">Leaf</tissue>
    </source>
</reference>
<dbReference type="InterPro" id="IPR001214">
    <property type="entry name" value="SET_dom"/>
</dbReference>
<dbReference type="AlphaFoldDB" id="A0A8X7ZF10"/>
<feature type="compositionally biased region" description="Basic and acidic residues" evidence="3">
    <location>
        <begin position="910"/>
        <end position="926"/>
    </location>
</feature>
<feature type="region of interest" description="Disordered" evidence="3">
    <location>
        <begin position="1"/>
        <end position="30"/>
    </location>
</feature>